<dbReference type="PANTHER" id="PTHR38594:SF1">
    <property type="entry name" value="PEP-DEPENDENT DIHYDROXYACETONE KINASE, PHOSPHORYL DONOR SUBUNIT DHAM"/>
    <property type="match status" value="1"/>
</dbReference>
<evidence type="ECO:0000313" key="8">
    <source>
        <dbReference type="Proteomes" id="UP000051155"/>
    </source>
</evidence>
<comment type="catalytic activity">
    <reaction evidence="1">
        <text>dihydroxyacetone + phosphoenolpyruvate = dihydroxyacetone phosphate + pyruvate</text>
        <dbReference type="Rhea" id="RHEA:18381"/>
        <dbReference type="ChEBI" id="CHEBI:15361"/>
        <dbReference type="ChEBI" id="CHEBI:16016"/>
        <dbReference type="ChEBI" id="CHEBI:57642"/>
        <dbReference type="ChEBI" id="CHEBI:58702"/>
        <dbReference type="EC" id="2.7.1.121"/>
    </reaction>
</comment>
<dbReference type="InterPro" id="IPR036662">
    <property type="entry name" value="PTS_EIIA_man-typ_sf"/>
</dbReference>
<dbReference type="Pfam" id="PF03610">
    <property type="entry name" value="EIIA-man"/>
    <property type="match status" value="1"/>
</dbReference>
<dbReference type="PATRIC" id="fig|1423812.3.peg.1949"/>
<dbReference type="GO" id="GO:0009401">
    <property type="term" value="P:phosphoenolpyruvate-dependent sugar phosphotransferase system"/>
    <property type="evidence" value="ECO:0007669"/>
    <property type="project" value="InterPro"/>
</dbReference>
<organism evidence="7 8">
    <name type="scientific">Liquorilactobacillus uvarum DSM 19971</name>
    <dbReference type="NCBI Taxonomy" id="1423812"/>
    <lineage>
        <taxon>Bacteria</taxon>
        <taxon>Bacillati</taxon>
        <taxon>Bacillota</taxon>
        <taxon>Bacilli</taxon>
        <taxon>Lactobacillales</taxon>
        <taxon>Lactobacillaceae</taxon>
        <taxon>Liquorilactobacillus</taxon>
    </lineage>
</organism>
<protein>
    <recommendedName>
        <fullName evidence="3">phosphoenolpyruvate--glycerone phosphotransferase</fullName>
        <ecNumber evidence="3">2.7.1.121</ecNumber>
    </recommendedName>
</protein>
<comment type="subunit">
    <text evidence="5">Homodimer. The dihydroxyacetone kinase complex is composed of a homodimer of DhaM, a homodimer of DhaK and the subunit DhaL.</text>
</comment>
<dbReference type="EMBL" id="AZEG01000046">
    <property type="protein sequence ID" value="KRL33622.1"/>
    <property type="molecule type" value="Genomic_DNA"/>
</dbReference>
<evidence type="ECO:0000313" key="7">
    <source>
        <dbReference type="EMBL" id="KRL33622.1"/>
    </source>
</evidence>
<evidence type="ECO:0000256" key="5">
    <source>
        <dbReference type="ARBA" id="ARBA00046577"/>
    </source>
</evidence>
<sequence>MKKLGIILVSHVPDIARGIPQLLTQVAPNVSITNAGGTNENDIGTSMEKILAAIEENKASELLAFYDIGSSKMNLELATEMTDKQVHLYDAAFVEGAYTAASLIEADVTLSEIEKQLASLKIK</sequence>
<dbReference type="InterPro" id="IPR039643">
    <property type="entry name" value="DhaM"/>
</dbReference>
<dbReference type="Gene3D" id="3.40.50.510">
    <property type="entry name" value="Phosphotransferase system, mannose-type IIA component"/>
    <property type="match status" value="1"/>
</dbReference>
<keyword evidence="7" id="KW-0418">Kinase</keyword>
<accession>A0A0R1PMB9</accession>
<dbReference type="RefSeq" id="WP_057738692.1">
    <property type="nucleotide sequence ID" value="NZ_AZEG01000046.1"/>
</dbReference>
<gene>
    <name evidence="7" type="ORF">FD20_GL001832</name>
</gene>
<dbReference type="NCBIfam" id="TIGR02364">
    <property type="entry name" value="dha_pts"/>
    <property type="match status" value="1"/>
</dbReference>
<dbReference type="GO" id="GO:0016020">
    <property type="term" value="C:membrane"/>
    <property type="evidence" value="ECO:0007669"/>
    <property type="project" value="InterPro"/>
</dbReference>
<dbReference type="GO" id="GO:0047324">
    <property type="term" value="F:phosphoenolpyruvate-glycerone phosphotransferase activity"/>
    <property type="evidence" value="ECO:0007669"/>
    <property type="project" value="UniProtKB-EC"/>
</dbReference>
<evidence type="ECO:0000256" key="3">
    <source>
        <dbReference type="ARBA" id="ARBA00012095"/>
    </source>
</evidence>
<dbReference type="SUPFAM" id="SSF53062">
    <property type="entry name" value="PTS system fructose IIA component-like"/>
    <property type="match status" value="1"/>
</dbReference>
<dbReference type="Proteomes" id="UP000051155">
    <property type="component" value="Unassembled WGS sequence"/>
</dbReference>
<dbReference type="InterPro" id="IPR012844">
    <property type="entry name" value="DhaM_N"/>
</dbReference>
<evidence type="ECO:0000256" key="1">
    <source>
        <dbReference type="ARBA" id="ARBA00001113"/>
    </source>
</evidence>
<dbReference type="OrthoDB" id="7065393at2"/>
<dbReference type="STRING" id="1423812.FD20_GL001832"/>
<dbReference type="AlphaFoldDB" id="A0A0R1PMB9"/>
<dbReference type="GO" id="GO:0019563">
    <property type="term" value="P:glycerol catabolic process"/>
    <property type="evidence" value="ECO:0007669"/>
    <property type="project" value="InterPro"/>
</dbReference>
<keyword evidence="8" id="KW-1185">Reference proteome</keyword>
<comment type="caution">
    <text evidence="7">The sequence shown here is derived from an EMBL/GenBank/DDBJ whole genome shotgun (WGS) entry which is preliminary data.</text>
</comment>
<reference evidence="7 8" key="1">
    <citation type="journal article" date="2015" name="Genome Announc.">
        <title>Expanding the biotechnology potential of lactobacilli through comparative genomics of 213 strains and associated genera.</title>
        <authorList>
            <person name="Sun Z."/>
            <person name="Harris H.M."/>
            <person name="McCann A."/>
            <person name="Guo C."/>
            <person name="Argimon S."/>
            <person name="Zhang W."/>
            <person name="Yang X."/>
            <person name="Jeffery I.B."/>
            <person name="Cooney J.C."/>
            <person name="Kagawa T.F."/>
            <person name="Liu W."/>
            <person name="Song Y."/>
            <person name="Salvetti E."/>
            <person name="Wrobel A."/>
            <person name="Rasinkangas P."/>
            <person name="Parkhill J."/>
            <person name="Rea M.C."/>
            <person name="O'Sullivan O."/>
            <person name="Ritari J."/>
            <person name="Douillard F.P."/>
            <person name="Paul Ross R."/>
            <person name="Yang R."/>
            <person name="Briner A.E."/>
            <person name="Felis G.E."/>
            <person name="de Vos W.M."/>
            <person name="Barrangou R."/>
            <person name="Klaenhammer T.R."/>
            <person name="Caufield P.W."/>
            <person name="Cui Y."/>
            <person name="Zhang H."/>
            <person name="O'Toole P.W."/>
        </authorList>
    </citation>
    <scope>NUCLEOTIDE SEQUENCE [LARGE SCALE GENOMIC DNA]</scope>
    <source>
        <strain evidence="7 8">DSM 19971</strain>
    </source>
</reference>
<comment type="function">
    <text evidence="2">Component of the dihydroxyacetone kinase complex, which is responsible for the phosphoenolpyruvate (PEP)-dependent phosphorylation of dihydroxyacetone. DhaM serves as the phosphoryl donor. Is phosphorylated by phosphoenolpyruvate in an EI- and HPr-dependent reaction, and a phosphorelay system on histidine residues finally leads to phosphoryl transfer to DhaL and dihydroxyacetone.</text>
</comment>
<evidence type="ECO:0000256" key="2">
    <source>
        <dbReference type="ARBA" id="ARBA00002788"/>
    </source>
</evidence>
<dbReference type="EC" id="2.7.1.121" evidence="3"/>
<evidence type="ECO:0000256" key="4">
    <source>
        <dbReference type="ARBA" id="ARBA00022679"/>
    </source>
</evidence>
<name>A0A0R1PMB9_9LACO</name>
<dbReference type="PANTHER" id="PTHR38594">
    <property type="entry name" value="PEP-DEPENDENT DIHYDROXYACETONE KINASE, PHOSPHORYL DONOR SUBUNIT DHAM"/>
    <property type="match status" value="1"/>
</dbReference>
<dbReference type="PROSITE" id="PS51096">
    <property type="entry name" value="PTS_EIIA_TYPE_4"/>
    <property type="match status" value="1"/>
</dbReference>
<feature type="domain" description="PTS EIIA type-4" evidence="6">
    <location>
        <begin position="3"/>
        <end position="123"/>
    </location>
</feature>
<evidence type="ECO:0000259" key="6">
    <source>
        <dbReference type="PROSITE" id="PS51096"/>
    </source>
</evidence>
<dbReference type="InterPro" id="IPR004701">
    <property type="entry name" value="PTS_EIIA_man-typ"/>
</dbReference>
<proteinExistence type="predicted"/>
<keyword evidence="4" id="KW-0808">Transferase</keyword>